<keyword evidence="2" id="KW-1185">Reference proteome</keyword>
<accession>A0A9P8HP48</accession>
<gene>
    <name evidence="1" type="ORF">TsFJ059_000240</name>
</gene>
<name>A0A9P8HP48_9HYPO</name>
<organism evidence="1 2">
    <name type="scientific">Trichoderma semiorbis</name>
    <dbReference type="NCBI Taxonomy" id="1491008"/>
    <lineage>
        <taxon>Eukaryota</taxon>
        <taxon>Fungi</taxon>
        <taxon>Dikarya</taxon>
        <taxon>Ascomycota</taxon>
        <taxon>Pezizomycotina</taxon>
        <taxon>Sordariomycetes</taxon>
        <taxon>Hypocreomycetidae</taxon>
        <taxon>Hypocreales</taxon>
        <taxon>Hypocreaceae</taxon>
        <taxon>Trichoderma</taxon>
    </lineage>
</organism>
<protein>
    <submittedName>
        <fullName evidence="1">Uncharacterized protein</fullName>
    </submittedName>
</protein>
<proteinExistence type="predicted"/>
<evidence type="ECO:0000313" key="2">
    <source>
        <dbReference type="Proteomes" id="UP000826573"/>
    </source>
</evidence>
<dbReference type="EMBL" id="JAIMJC010000001">
    <property type="protein sequence ID" value="KAH0531403.1"/>
    <property type="molecule type" value="Genomic_DNA"/>
</dbReference>
<dbReference type="AlphaFoldDB" id="A0A9P8HP48"/>
<evidence type="ECO:0000313" key="1">
    <source>
        <dbReference type="EMBL" id="KAH0531403.1"/>
    </source>
</evidence>
<dbReference type="Proteomes" id="UP000826573">
    <property type="component" value="Unassembled WGS sequence"/>
</dbReference>
<reference evidence="1 2" key="1">
    <citation type="submission" date="2021-08" db="EMBL/GenBank/DDBJ databases">
        <title>The highly contiguous genome resource for Trichoderma semiorbis FJ059, a fungal antagonistic to plant pathogens.</title>
        <authorList>
            <person name="Liu T."/>
        </authorList>
    </citation>
    <scope>NUCLEOTIDE SEQUENCE [LARGE SCALE GENOMIC DNA]</scope>
    <source>
        <strain evidence="1 2">FJ059</strain>
    </source>
</reference>
<sequence>MPRQYRNRSYSHHRHLGLIMWRDGDSVDRFIAISRREASESYEAVCRTSYKVPNLRWDNVTTSSAF</sequence>
<comment type="caution">
    <text evidence="1">The sequence shown here is derived from an EMBL/GenBank/DDBJ whole genome shotgun (WGS) entry which is preliminary data.</text>
</comment>